<sequence length="81" mass="9354">MNRTKLVLVIHAWFYITLVFAGCGALLWATVINPSYLNMGYIFIAGTIIAWYEAFKVVKQLRQIRKGNVNPLVLNFNDKYE</sequence>
<feature type="transmembrane region" description="Helical" evidence="1">
    <location>
        <begin position="36"/>
        <end position="55"/>
    </location>
</feature>
<name>A0A5T2XH62_SALER</name>
<reference evidence="2" key="1">
    <citation type="submission" date="2018-07" db="EMBL/GenBank/DDBJ databases">
        <authorList>
            <consortium name="GenomeTrakr network: Whole genome sequencing for foodborne pathogen traceback"/>
        </authorList>
    </citation>
    <scope>NUCLEOTIDE SEQUENCE</scope>
    <source>
        <strain evidence="2">FDA00010525</strain>
    </source>
</reference>
<gene>
    <name evidence="2" type="ORF">BFQ53_23920</name>
</gene>
<comment type="caution">
    <text evidence="2">The sequence shown here is derived from an EMBL/GenBank/DDBJ whole genome shotgun (WGS) entry which is preliminary data.</text>
</comment>
<organism evidence="2">
    <name type="scientific">Salmonella enterica</name>
    <name type="common">Salmonella choleraesuis</name>
    <dbReference type="NCBI Taxonomy" id="28901"/>
    <lineage>
        <taxon>Bacteria</taxon>
        <taxon>Pseudomonadati</taxon>
        <taxon>Pseudomonadota</taxon>
        <taxon>Gammaproteobacteria</taxon>
        <taxon>Enterobacterales</taxon>
        <taxon>Enterobacteriaceae</taxon>
        <taxon>Salmonella</taxon>
    </lineage>
</organism>
<accession>A0A5T2XH62</accession>
<dbReference type="AlphaFoldDB" id="A0A5T2XH62"/>
<dbReference type="PROSITE" id="PS51257">
    <property type="entry name" value="PROKAR_LIPOPROTEIN"/>
    <property type="match status" value="1"/>
</dbReference>
<dbReference type="EMBL" id="AACWHG010000027">
    <property type="protein sequence ID" value="EAM8625226.1"/>
    <property type="molecule type" value="Genomic_DNA"/>
</dbReference>
<keyword evidence="1" id="KW-0812">Transmembrane</keyword>
<keyword evidence="1" id="KW-1133">Transmembrane helix</keyword>
<evidence type="ECO:0000313" key="2">
    <source>
        <dbReference type="EMBL" id="EAM8625226.1"/>
    </source>
</evidence>
<evidence type="ECO:0000256" key="1">
    <source>
        <dbReference type="SAM" id="Phobius"/>
    </source>
</evidence>
<dbReference type="RefSeq" id="WP_105611652.1">
    <property type="nucleotide sequence ID" value="NZ_JAILUR010000022.1"/>
</dbReference>
<protein>
    <submittedName>
        <fullName evidence="2">Uncharacterized protein</fullName>
    </submittedName>
</protein>
<keyword evidence="1" id="KW-0472">Membrane</keyword>
<feature type="transmembrane region" description="Helical" evidence="1">
    <location>
        <begin position="12"/>
        <end position="30"/>
    </location>
</feature>
<proteinExistence type="predicted"/>